<reference evidence="1" key="2">
    <citation type="journal article" date="2021" name="Microbiome">
        <title>Successional dynamics and alternative stable states in a saline activated sludge microbial community over 9 years.</title>
        <authorList>
            <person name="Wang Y."/>
            <person name="Ye J."/>
            <person name="Ju F."/>
            <person name="Liu L."/>
            <person name="Boyd J.A."/>
            <person name="Deng Y."/>
            <person name="Parks D.H."/>
            <person name="Jiang X."/>
            <person name="Yin X."/>
            <person name="Woodcroft B.J."/>
            <person name="Tyson G.W."/>
            <person name="Hugenholtz P."/>
            <person name="Polz M.F."/>
            <person name="Zhang T."/>
        </authorList>
    </citation>
    <scope>NUCLEOTIDE SEQUENCE</scope>
    <source>
        <strain evidence="1">HKST-UBA01</strain>
    </source>
</reference>
<name>A0A955LGS6_UNCKA</name>
<evidence type="ECO:0000313" key="1">
    <source>
        <dbReference type="EMBL" id="MCA9390158.1"/>
    </source>
</evidence>
<protein>
    <submittedName>
        <fullName evidence="1">Uncharacterized protein</fullName>
    </submittedName>
</protein>
<dbReference type="AlphaFoldDB" id="A0A955LGS6"/>
<sequence>MTSIPVYSVEQKIVELLIPRIQEALVGCTLQLGRCLVPTALYLESRLAHSYPAVEQVEHSYFWRFRIRTKRTPLCYVKIEPETRTIILNPLDQRVANIITQQMFDEAVAEATDLLDLPGINLFTKTILEYKIIIRI</sequence>
<evidence type="ECO:0000313" key="2">
    <source>
        <dbReference type="Proteomes" id="UP000701698"/>
    </source>
</evidence>
<organism evidence="1 2">
    <name type="scientific">candidate division WWE3 bacterium</name>
    <dbReference type="NCBI Taxonomy" id="2053526"/>
    <lineage>
        <taxon>Bacteria</taxon>
        <taxon>Katanobacteria</taxon>
    </lineage>
</organism>
<proteinExistence type="predicted"/>
<comment type="caution">
    <text evidence="1">The sequence shown here is derived from an EMBL/GenBank/DDBJ whole genome shotgun (WGS) entry which is preliminary data.</text>
</comment>
<dbReference type="Proteomes" id="UP000701698">
    <property type="component" value="Unassembled WGS sequence"/>
</dbReference>
<accession>A0A955LGS6</accession>
<gene>
    <name evidence="1" type="ORF">KC571_02035</name>
</gene>
<reference evidence="1" key="1">
    <citation type="submission" date="2020-04" db="EMBL/GenBank/DDBJ databases">
        <authorList>
            <person name="Zhang T."/>
        </authorList>
    </citation>
    <scope>NUCLEOTIDE SEQUENCE</scope>
    <source>
        <strain evidence="1">HKST-UBA01</strain>
    </source>
</reference>
<dbReference type="EMBL" id="JAGQKX010000039">
    <property type="protein sequence ID" value="MCA9390158.1"/>
    <property type="molecule type" value="Genomic_DNA"/>
</dbReference>